<dbReference type="Gene3D" id="3.30.420.40">
    <property type="match status" value="1"/>
</dbReference>
<evidence type="ECO:0000313" key="2">
    <source>
        <dbReference type="Proteomes" id="UP001497600"/>
    </source>
</evidence>
<name>A0ABP0E6U6_9ASCO</name>
<reference evidence="1 2" key="1">
    <citation type="submission" date="2024-01" db="EMBL/GenBank/DDBJ databases">
        <authorList>
            <consortium name="Genoscope - CEA"/>
            <person name="William W."/>
        </authorList>
    </citation>
    <scope>NUCLEOTIDE SEQUENCE [LARGE SCALE GENOMIC DNA]</scope>
    <source>
        <strain evidence="1 2">29B2s-10</strain>
    </source>
</reference>
<keyword evidence="2" id="KW-1185">Reference proteome</keyword>
<protein>
    <submittedName>
        <fullName evidence="1">Uncharacterized protein</fullName>
    </submittedName>
</protein>
<accession>A0ABP0E6U6</accession>
<dbReference type="InterPro" id="IPR043129">
    <property type="entry name" value="ATPase_NBD"/>
</dbReference>
<dbReference type="SUPFAM" id="SSF53067">
    <property type="entry name" value="Actin-like ATPase domain"/>
    <property type="match status" value="1"/>
</dbReference>
<evidence type="ECO:0000313" key="1">
    <source>
        <dbReference type="EMBL" id="CAK7895716.1"/>
    </source>
</evidence>
<proteinExistence type="predicted"/>
<dbReference type="EMBL" id="OZ004254">
    <property type="protein sequence ID" value="CAK7895716.1"/>
    <property type="molecule type" value="Genomic_DNA"/>
</dbReference>
<dbReference type="Proteomes" id="UP001497600">
    <property type="component" value="Chromosome B"/>
</dbReference>
<gene>
    <name evidence="1" type="ORF">CAAN4_B01684</name>
</gene>
<sequence length="374" mass="41230">MGSVLFDIGSRIVLAGVPGSSKCAFRSFNVEPRNVNYVSSNNANSPSFPPFYEVNDSSLTDEQRRVVLSSLLEDPVSSKVAEIYSRDTGYLSWGQQLPQVISNILVESLLLAPKNLKAIVIESIFMSLQDKFIIEKSLFMKLGFRSITWLPEPIMESIAANTNDSIVVHLGWSTSVVTIISDLRIINSREINKFTGCILHYKIIETLVSLMSSIKGLESLLSKTSCFNLVENFIQNACYVGGSEFQGDEFELIPGVSIPNRIRHEVLEELITTSNVVPSILSEISNSSIDLRSTLIENIVFAGGLSNIPGLKSKILEGIRLSSLYPNPSALLSLGSWAGASIYYSSLHKDDLKKLSSKRGQTKDSFLASYTKHF</sequence>
<organism evidence="1 2">
    <name type="scientific">[Candida] anglica</name>
    <dbReference type="NCBI Taxonomy" id="148631"/>
    <lineage>
        <taxon>Eukaryota</taxon>
        <taxon>Fungi</taxon>
        <taxon>Dikarya</taxon>
        <taxon>Ascomycota</taxon>
        <taxon>Saccharomycotina</taxon>
        <taxon>Pichiomycetes</taxon>
        <taxon>Debaryomycetaceae</taxon>
        <taxon>Kurtzmaniella</taxon>
    </lineage>
</organism>